<feature type="compositionally biased region" description="Polar residues" evidence="1">
    <location>
        <begin position="173"/>
        <end position="189"/>
    </location>
</feature>
<proteinExistence type="predicted"/>
<dbReference type="GO" id="GO:2000028">
    <property type="term" value="P:regulation of photoperiodism, flowering"/>
    <property type="evidence" value="ECO:0007669"/>
    <property type="project" value="InterPro"/>
</dbReference>
<dbReference type="Proteomes" id="UP000436088">
    <property type="component" value="Unassembled WGS sequence"/>
</dbReference>
<feature type="compositionally biased region" description="Polar residues" evidence="1">
    <location>
        <begin position="139"/>
        <end position="156"/>
    </location>
</feature>
<evidence type="ECO:0000313" key="2">
    <source>
        <dbReference type="EMBL" id="KAE8659541.1"/>
    </source>
</evidence>
<dbReference type="EMBL" id="VEPZ02001737">
    <property type="protein sequence ID" value="KAE8659541.1"/>
    <property type="molecule type" value="Genomic_DNA"/>
</dbReference>
<dbReference type="PANTHER" id="PTHR34281">
    <property type="entry name" value="PROTEIN EARLY FLOWERING 3"/>
    <property type="match status" value="1"/>
</dbReference>
<feature type="compositionally biased region" description="Polar residues" evidence="1">
    <location>
        <begin position="120"/>
        <end position="131"/>
    </location>
</feature>
<name>A0A6A2WKX0_HIBSY</name>
<comment type="caution">
    <text evidence="2">The sequence shown here is derived from an EMBL/GenBank/DDBJ whole genome shotgun (WGS) entry which is preliminary data.</text>
</comment>
<organism evidence="2 3">
    <name type="scientific">Hibiscus syriacus</name>
    <name type="common">Rose of Sharon</name>
    <dbReference type="NCBI Taxonomy" id="106335"/>
    <lineage>
        <taxon>Eukaryota</taxon>
        <taxon>Viridiplantae</taxon>
        <taxon>Streptophyta</taxon>
        <taxon>Embryophyta</taxon>
        <taxon>Tracheophyta</taxon>
        <taxon>Spermatophyta</taxon>
        <taxon>Magnoliopsida</taxon>
        <taxon>eudicotyledons</taxon>
        <taxon>Gunneridae</taxon>
        <taxon>Pentapetalae</taxon>
        <taxon>rosids</taxon>
        <taxon>malvids</taxon>
        <taxon>Malvales</taxon>
        <taxon>Malvaceae</taxon>
        <taxon>Malvoideae</taxon>
        <taxon>Hibiscus</taxon>
    </lineage>
</organism>
<keyword evidence="3" id="KW-1185">Reference proteome</keyword>
<dbReference type="PANTHER" id="PTHR34281:SF7">
    <property type="entry name" value="PROTEIN EARLY FLOWERING 3"/>
    <property type="match status" value="1"/>
</dbReference>
<dbReference type="InterPro" id="IPR039319">
    <property type="entry name" value="ELF3-like"/>
</dbReference>
<reference evidence="2" key="1">
    <citation type="submission" date="2019-09" db="EMBL/GenBank/DDBJ databases">
        <title>Draft genome information of white flower Hibiscus syriacus.</title>
        <authorList>
            <person name="Kim Y.-M."/>
        </authorList>
    </citation>
    <scope>NUCLEOTIDE SEQUENCE [LARGE SCALE GENOMIC DNA]</scope>
    <source>
        <strain evidence="2">YM2019G1</strain>
    </source>
</reference>
<evidence type="ECO:0000313" key="3">
    <source>
        <dbReference type="Proteomes" id="UP000436088"/>
    </source>
</evidence>
<evidence type="ECO:0000256" key="1">
    <source>
        <dbReference type="SAM" id="MobiDB-lite"/>
    </source>
</evidence>
<dbReference type="AlphaFoldDB" id="A0A6A2WKX0"/>
<protein>
    <submittedName>
        <fullName evidence="2">Uncharacterized protein</fullName>
    </submittedName>
</protein>
<accession>A0A6A2WKX0</accession>
<feature type="region of interest" description="Disordered" evidence="1">
    <location>
        <begin position="112"/>
        <end position="195"/>
    </location>
</feature>
<gene>
    <name evidence="2" type="ORF">F3Y22_tig00116962pilonHSYRG00617</name>
</gene>
<sequence>MIQRKGAKGTSKEQNGLYEQLSIPSQRFNAAPLPPKIPTAWFLQYLQAMVKVMKLVCLCHLDTPMNLQFRPRIWIPSHQLQLFLKKLHFNLAISLALRKFLEEASDDDDLRVPTPAMSRINRNSSCSNQGENQEHFPKSNLSSSMQPQNANGISVDSKSRRYVGNQAEENGRLFQSNQDIRGRSNSTRDNILGDASSDLQGFKITETPLDSCNKENKSSSVDVLNSEVRANARLNHEYISVESVKSLENASKVRNKSCLRQSLGIDNGSPKTLENISKAVEENNTGATLVDGQKISGKYEELLSRIECADEKAVTWLPLPSLGLSPPESQWLVPVMSPSEGLVYKPYAGPCPPTAGFLAPVYGGCGPLNQTAVGADFLNTTYGVPASHQHGIGILPGNRPRCQTYFPHYGMPVTNSTVSDSTVEQISSFQSKGNQLQHVM</sequence>